<accession>A0ACB5THT8</accession>
<sequence>MAQDLINSDTIESSQLLAPKPFLMKPYVFPFLILYPIYLHFYLNEYDTYFVGKEWTFVYTLTLVSLHALVWLLPHWNLDLRAKFKYVKVNKRSSASHIYIKAKPSNGLSEITPIELDTKSQQISFKYQKRKFIYMPSIGKFSPPIFFVDNPDELSISDLKSSSGLESTEIVKLQQMYGQNKFDIPVPTFIELFIEHALAPFFIFQLFSIALWLMDEMWYLSLFSLFMLVTFEATTVYQRKSTMTEFQSMGIKPYKVWCFRDNDWVQISTEDLLPGDLISVTRTPSDDLSVPCDLILIDGSCIVNEAMLSGESTPLLKESIQSRDDKDTYQPDAIHW</sequence>
<dbReference type="Proteomes" id="UP001165064">
    <property type="component" value="Unassembled WGS sequence"/>
</dbReference>
<proteinExistence type="predicted"/>
<keyword evidence="2" id="KW-1185">Reference proteome</keyword>
<dbReference type="EMBL" id="BSXS01007374">
    <property type="protein sequence ID" value="GME88565.1"/>
    <property type="molecule type" value="Genomic_DNA"/>
</dbReference>
<organism evidence="1 2">
    <name type="scientific">Ambrosiozyma monospora</name>
    <name type="common">Yeast</name>
    <name type="synonym">Endomycopsis monosporus</name>
    <dbReference type="NCBI Taxonomy" id="43982"/>
    <lineage>
        <taxon>Eukaryota</taxon>
        <taxon>Fungi</taxon>
        <taxon>Dikarya</taxon>
        <taxon>Ascomycota</taxon>
        <taxon>Saccharomycotina</taxon>
        <taxon>Pichiomycetes</taxon>
        <taxon>Pichiales</taxon>
        <taxon>Pichiaceae</taxon>
        <taxon>Ambrosiozyma</taxon>
    </lineage>
</organism>
<comment type="caution">
    <text evidence="1">The sequence shown here is derived from an EMBL/GenBank/DDBJ whole genome shotgun (WGS) entry which is preliminary data.</text>
</comment>
<reference evidence="1" key="1">
    <citation type="submission" date="2023-04" db="EMBL/GenBank/DDBJ databases">
        <title>Ambrosiozyma monospora NBRC 10751.</title>
        <authorList>
            <person name="Ichikawa N."/>
            <person name="Sato H."/>
            <person name="Tonouchi N."/>
        </authorList>
    </citation>
    <scope>NUCLEOTIDE SEQUENCE</scope>
    <source>
        <strain evidence="1">NBRC 10751</strain>
    </source>
</reference>
<name>A0ACB5THT8_AMBMO</name>
<evidence type="ECO:0000313" key="2">
    <source>
        <dbReference type="Proteomes" id="UP001165064"/>
    </source>
</evidence>
<protein>
    <submittedName>
        <fullName evidence="1">Unnamed protein product</fullName>
    </submittedName>
</protein>
<evidence type="ECO:0000313" key="1">
    <source>
        <dbReference type="EMBL" id="GME88565.1"/>
    </source>
</evidence>
<gene>
    <name evidence="1" type="ORF">Amon02_000838300</name>
</gene>